<name>A0A7C4MQF5_9BACT</name>
<dbReference type="EMBL" id="DSUH01000164">
    <property type="protein sequence ID" value="HGU32586.1"/>
    <property type="molecule type" value="Genomic_DNA"/>
</dbReference>
<gene>
    <name evidence="11" type="ORF">ENS29_07005</name>
</gene>
<evidence type="ECO:0000256" key="5">
    <source>
        <dbReference type="ARBA" id="ARBA00022723"/>
    </source>
</evidence>
<comment type="cofactor">
    <cofactor evidence="1">
        <name>Mg(2+)</name>
        <dbReference type="ChEBI" id="CHEBI:18420"/>
    </cofactor>
</comment>
<feature type="domain" description="Polymerase nucleotidyl transferase" evidence="10">
    <location>
        <begin position="14"/>
        <end position="89"/>
    </location>
</feature>
<dbReference type="AlphaFoldDB" id="A0A7C4MQF5"/>
<dbReference type="InterPro" id="IPR002934">
    <property type="entry name" value="Polymerase_NTP_transf_dom"/>
</dbReference>
<dbReference type="GO" id="GO:0046872">
    <property type="term" value="F:metal ion binding"/>
    <property type="evidence" value="ECO:0007669"/>
    <property type="project" value="UniProtKB-KW"/>
</dbReference>
<dbReference type="PANTHER" id="PTHR33571">
    <property type="entry name" value="SSL8005 PROTEIN"/>
    <property type="match status" value="1"/>
</dbReference>
<protein>
    <submittedName>
        <fullName evidence="11">Toxin-antitoxin system toxin subunit</fullName>
    </submittedName>
</protein>
<evidence type="ECO:0000256" key="1">
    <source>
        <dbReference type="ARBA" id="ARBA00001946"/>
    </source>
</evidence>
<sequence>MNEQDILNTLQKEKRTLQEKYGLLSIGLFGSYSKGRQGPDSDIDLLVELAEPRFDDLAGIQIYLENKIGKRIDILRKRKGMNERLLKRIEKSIHYV</sequence>
<dbReference type="SUPFAM" id="SSF81301">
    <property type="entry name" value="Nucleotidyltransferase"/>
    <property type="match status" value="1"/>
</dbReference>
<keyword evidence="7" id="KW-0067">ATP-binding</keyword>
<keyword evidence="5" id="KW-0479">Metal-binding</keyword>
<dbReference type="PANTHER" id="PTHR33571:SF14">
    <property type="entry name" value="PROTEIN ADENYLYLTRANSFERASE MJ0435-RELATED"/>
    <property type="match status" value="1"/>
</dbReference>
<evidence type="ECO:0000256" key="8">
    <source>
        <dbReference type="ARBA" id="ARBA00022842"/>
    </source>
</evidence>
<dbReference type="GO" id="GO:0016779">
    <property type="term" value="F:nucleotidyltransferase activity"/>
    <property type="evidence" value="ECO:0007669"/>
    <property type="project" value="UniProtKB-KW"/>
</dbReference>
<keyword evidence="4" id="KW-0548">Nucleotidyltransferase</keyword>
<dbReference type="Gene3D" id="3.30.460.10">
    <property type="entry name" value="Beta Polymerase, domain 2"/>
    <property type="match status" value="1"/>
</dbReference>
<comment type="caution">
    <text evidence="11">The sequence shown here is derived from an EMBL/GenBank/DDBJ whole genome shotgun (WGS) entry which is preliminary data.</text>
</comment>
<evidence type="ECO:0000259" key="10">
    <source>
        <dbReference type="Pfam" id="PF01909"/>
    </source>
</evidence>
<dbReference type="GO" id="GO:0005524">
    <property type="term" value="F:ATP binding"/>
    <property type="evidence" value="ECO:0007669"/>
    <property type="project" value="UniProtKB-KW"/>
</dbReference>
<keyword evidence="3" id="KW-0808">Transferase</keyword>
<comment type="similarity">
    <text evidence="9">Belongs to the MntA antitoxin family.</text>
</comment>
<keyword evidence="2" id="KW-1277">Toxin-antitoxin system</keyword>
<reference evidence="11" key="1">
    <citation type="journal article" date="2020" name="mSystems">
        <title>Genome- and Community-Level Interaction Insights into Carbon Utilization and Element Cycling Functions of Hydrothermarchaeota in Hydrothermal Sediment.</title>
        <authorList>
            <person name="Zhou Z."/>
            <person name="Liu Y."/>
            <person name="Xu W."/>
            <person name="Pan J."/>
            <person name="Luo Z.H."/>
            <person name="Li M."/>
        </authorList>
    </citation>
    <scope>NUCLEOTIDE SEQUENCE [LARGE SCALE GENOMIC DNA]</scope>
    <source>
        <strain evidence="11">SpSt-477</strain>
    </source>
</reference>
<dbReference type="InterPro" id="IPR043519">
    <property type="entry name" value="NT_sf"/>
</dbReference>
<accession>A0A7C4MQF5</accession>
<dbReference type="Pfam" id="PF01909">
    <property type="entry name" value="NTP_transf_2"/>
    <property type="match status" value="1"/>
</dbReference>
<evidence type="ECO:0000256" key="3">
    <source>
        <dbReference type="ARBA" id="ARBA00022679"/>
    </source>
</evidence>
<evidence type="ECO:0000256" key="4">
    <source>
        <dbReference type="ARBA" id="ARBA00022695"/>
    </source>
</evidence>
<evidence type="ECO:0000256" key="7">
    <source>
        <dbReference type="ARBA" id="ARBA00022840"/>
    </source>
</evidence>
<organism evidence="11">
    <name type="scientific">Desulfatirhabdium butyrativorans</name>
    <dbReference type="NCBI Taxonomy" id="340467"/>
    <lineage>
        <taxon>Bacteria</taxon>
        <taxon>Pseudomonadati</taxon>
        <taxon>Thermodesulfobacteriota</taxon>
        <taxon>Desulfobacteria</taxon>
        <taxon>Desulfobacterales</taxon>
        <taxon>Desulfatirhabdiaceae</taxon>
        <taxon>Desulfatirhabdium</taxon>
    </lineage>
</organism>
<evidence type="ECO:0000256" key="2">
    <source>
        <dbReference type="ARBA" id="ARBA00022649"/>
    </source>
</evidence>
<evidence type="ECO:0000256" key="9">
    <source>
        <dbReference type="ARBA" id="ARBA00038276"/>
    </source>
</evidence>
<keyword evidence="8" id="KW-0460">Magnesium</keyword>
<evidence type="ECO:0000313" key="11">
    <source>
        <dbReference type="EMBL" id="HGU32586.1"/>
    </source>
</evidence>
<dbReference type="InterPro" id="IPR052038">
    <property type="entry name" value="Type-VII_TA_antitoxin"/>
</dbReference>
<dbReference type="CDD" id="cd05403">
    <property type="entry name" value="NT_KNTase_like"/>
    <property type="match status" value="1"/>
</dbReference>
<evidence type="ECO:0000256" key="6">
    <source>
        <dbReference type="ARBA" id="ARBA00022741"/>
    </source>
</evidence>
<proteinExistence type="inferred from homology"/>
<keyword evidence="6" id="KW-0547">Nucleotide-binding</keyword>